<dbReference type="Gene3D" id="3.20.20.60">
    <property type="entry name" value="Phosphoenolpyruvate-binding domains"/>
    <property type="match status" value="1"/>
</dbReference>
<keyword evidence="6" id="KW-1185">Reference proteome</keyword>
<dbReference type="RefSeq" id="WP_144997186.1">
    <property type="nucleotide sequence ID" value="NZ_CP036281.1"/>
</dbReference>
<gene>
    <name evidence="5" type="primary">hpcH</name>
    <name evidence="5" type="ORF">Pla110_34000</name>
</gene>
<name>A0A518CQZ2_9PLAN</name>
<dbReference type="Pfam" id="PF03328">
    <property type="entry name" value="HpcH_HpaI"/>
    <property type="match status" value="1"/>
</dbReference>
<dbReference type="KEGG" id="plon:Pla110_34000"/>
<dbReference type="OrthoDB" id="86160at2"/>
<dbReference type="InterPro" id="IPR050251">
    <property type="entry name" value="HpcH-HpaI_aldolase"/>
</dbReference>
<comment type="similarity">
    <text evidence="1">Belongs to the HpcH/HpaI aldolase family.</text>
</comment>
<evidence type="ECO:0000256" key="3">
    <source>
        <dbReference type="ARBA" id="ARBA00023239"/>
    </source>
</evidence>
<dbReference type="PANTHER" id="PTHR30502:SF0">
    <property type="entry name" value="PHOSPHOENOLPYRUVATE CARBOXYLASE FAMILY PROTEIN"/>
    <property type="match status" value="1"/>
</dbReference>
<dbReference type="GO" id="GO:0046872">
    <property type="term" value="F:metal ion binding"/>
    <property type="evidence" value="ECO:0007669"/>
    <property type="project" value="UniProtKB-KW"/>
</dbReference>
<sequence>MRPNRLRELLDADKPTLGTHAHLSWPTVIELIGHSKQFDYVEFVGEYAPYDLYALENIGRAIDLFDNFSGMMKVEQEPRLQLAIRSIGSGIQNLLFADIRTVEDAEFCVKATRAECPGSDGLHGVGMRRDVGFVLEAGTPAFVKALDDAVVAVMMEKVPAIDNMEAIVNVKGVDMVQFGPADYSMNLGLTGQFKHPKVVEAEERLIKVSLEAGVAPRAEIGSPDQAKRYLDLGVKHFCMGTDVSVLYDWFCQKGDGLRKVIDGTAEGASGSSVGREEAGYKG</sequence>
<keyword evidence="3 5" id="KW-0456">Lyase</keyword>
<evidence type="ECO:0000256" key="1">
    <source>
        <dbReference type="ARBA" id="ARBA00005568"/>
    </source>
</evidence>
<accession>A0A518CQZ2</accession>
<dbReference type="EMBL" id="CP036281">
    <property type="protein sequence ID" value="QDU81656.1"/>
    <property type="molecule type" value="Genomic_DNA"/>
</dbReference>
<protein>
    <submittedName>
        <fullName evidence="5">4-hydroxy-2-oxo-heptane-1,7-dioate aldolase</fullName>
        <ecNumber evidence="5">4.1.2.52</ecNumber>
    </submittedName>
</protein>
<keyword evidence="2" id="KW-0479">Metal-binding</keyword>
<dbReference type="InterPro" id="IPR005000">
    <property type="entry name" value="Aldolase/citrate-lyase_domain"/>
</dbReference>
<dbReference type="SUPFAM" id="SSF51621">
    <property type="entry name" value="Phosphoenolpyruvate/pyruvate domain"/>
    <property type="match status" value="1"/>
</dbReference>
<evidence type="ECO:0000313" key="6">
    <source>
        <dbReference type="Proteomes" id="UP000317178"/>
    </source>
</evidence>
<dbReference type="InterPro" id="IPR040442">
    <property type="entry name" value="Pyrv_kinase-like_dom_sf"/>
</dbReference>
<proteinExistence type="inferred from homology"/>
<dbReference type="GO" id="GO:0016832">
    <property type="term" value="F:aldehyde-lyase activity"/>
    <property type="evidence" value="ECO:0007669"/>
    <property type="project" value="TreeGrafter"/>
</dbReference>
<evidence type="ECO:0000313" key="5">
    <source>
        <dbReference type="EMBL" id="QDU81656.1"/>
    </source>
</evidence>
<dbReference type="Proteomes" id="UP000317178">
    <property type="component" value="Chromosome"/>
</dbReference>
<dbReference type="GO" id="GO:0005737">
    <property type="term" value="C:cytoplasm"/>
    <property type="evidence" value="ECO:0007669"/>
    <property type="project" value="TreeGrafter"/>
</dbReference>
<evidence type="ECO:0000259" key="4">
    <source>
        <dbReference type="Pfam" id="PF03328"/>
    </source>
</evidence>
<reference evidence="5 6" key="1">
    <citation type="submission" date="2019-02" db="EMBL/GenBank/DDBJ databases">
        <title>Deep-cultivation of Planctomycetes and their phenomic and genomic characterization uncovers novel biology.</title>
        <authorList>
            <person name="Wiegand S."/>
            <person name="Jogler M."/>
            <person name="Boedeker C."/>
            <person name="Pinto D."/>
            <person name="Vollmers J."/>
            <person name="Rivas-Marin E."/>
            <person name="Kohn T."/>
            <person name="Peeters S.H."/>
            <person name="Heuer A."/>
            <person name="Rast P."/>
            <person name="Oberbeckmann S."/>
            <person name="Bunk B."/>
            <person name="Jeske O."/>
            <person name="Meyerdierks A."/>
            <person name="Storesund J.E."/>
            <person name="Kallscheuer N."/>
            <person name="Luecker S."/>
            <person name="Lage O.M."/>
            <person name="Pohl T."/>
            <person name="Merkel B.J."/>
            <person name="Hornburger P."/>
            <person name="Mueller R.-W."/>
            <person name="Bruemmer F."/>
            <person name="Labrenz M."/>
            <person name="Spormann A.M."/>
            <person name="Op den Camp H."/>
            <person name="Overmann J."/>
            <person name="Amann R."/>
            <person name="Jetten M.S.M."/>
            <person name="Mascher T."/>
            <person name="Medema M.H."/>
            <person name="Devos D.P."/>
            <person name="Kaster A.-K."/>
            <person name="Ovreas L."/>
            <person name="Rohde M."/>
            <person name="Galperin M.Y."/>
            <person name="Jogler C."/>
        </authorList>
    </citation>
    <scope>NUCLEOTIDE SEQUENCE [LARGE SCALE GENOMIC DNA]</scope>
    <source>
        <strain evidence="5 6">Pla110</strain>
    </source>
</reference>
<dbReference type="InterPro" id="IPR015813">
    <property type="entry name" value="Pyrv/PenolPyrv_kinase-like_dom"/>
</dbReference>
<evidence type="ECO:0000256" key="2">
    <source>
        <dbReference type="ARBA" id="ARBA00022723"/>
    </source>
</evidence>
<dbReference type="EC" id="4.1.2.52" evidence="5"/>
<feature type="domain" description="HpcH/HpaI aldolase/citrate lyase" evidence="4">
    <location>
        <begin position="84"/>
        <end position="244"/>
    </location>
</feature>
<organism evidence="5 6">
    <name type="scientific">Polystyrenella longa</name>
    <dbReference type="NCBI Taxonomy" id="2528007"/>
    <lineage>
        <taxon>Bacteria</taxon>
        <taxon>Pseudomonadati</taxon>
        <taxon>Planctomycetota</taxon>
        <taxon>Planctomycetia</taxon>
        <taxon>Planctomycetales</taxon>
        <taxon>Planctomycetaceae</taxon>
        <taxon>Polystyrenella</taxon>
    </lineage>
</organism>
<dbReference type="AlphaFoldDB" id="A0A518CQZ2"/>
<dbReference type="PANTHER" id="PTHR30502">
    <property type="entry name" value="2-KETO-3-DEOXY-L-RHAMNONATE ALDOLASE"/>
    <property type="match status" value="1"/>
</dbReference>